<dbReference type="EMBL" id="JBEZAE010000016">
    <property type="protein sequence ID" value="MEU7073034.1"/>
    <property type="molecule type" value="Genomic_DNA"/>
</dbReference>
<proteinExistence type="predicted"/>
<dbReference type="Gene3D" id="3.30.930.10">
    <property type="entry name" value="Bira Bifunctional Protein, Domain 2"/>
    <property type="match status" value="1"/>
</dbReference>
<sequence>MTVTTPAQAGAPETVGDSQGRPSEGRPGTTRGLPSLGPEGTRLLRLLDDTFEGWGTTAGARPMTMPPLLPAADLARLDYYDNFPHQAVVAAPLDLERRATTPFSADTGCFPSDALEPAALGLPSASCYAVYLDHQGARVADDTLVTICSWCFRKETHYEGMRRQLGFRMREIVAIGAREHAEAHLADFTARIQAFATALDLPLRKEAACDPFFDKGSSKAVLQRLTPVKYEFLYEDLAIASVNTHRNFFGDRCDITLESTGGPAFTSCVAFGLERWLSALTRRHGSWESATQAVLDADACMRAGASGTAGPVI</sequence>
<dbReference type="Proteomes" id="UP001551329">
    <property type="component" value="Unassembled WGS sequence"/>
</dbReference>
<evidence type="ECO:0000313" key="3">
    <source>
        <dbReference type="Proteomes" id="UP001551329"/>
    </source>
</evidence>
<comment type="caution">
    <text evidence="2">The sequence shown here is derived from an EMBL/GenBank/DDBJ whole genome shotgun (WGS) entry which is preliminary data.</text>
</comment>
<organism evidence="2 3">
    <name type="scientific">Streptomyces narbonensis</name>
    <dbReference type="NCBI Taxonomy" id="67333"/>
    <lineage>
        <taxon>Bacteria</taxon>
        <taxon>Bacillati</taxon>
        <taxon>Actinomycetota</taxon>
        <taxon>Actinomycetes</taxon>
        <taxon>Kitasatosporales</taxon>
        <taxon>Streptomycetaceae</taxon>
        <taxon>Streptomyces</taxon>
    </lineage>
</organism>
<name>A0ABV3CE21_9ACTN</name>
<accession>A0ABV3CE21</accession>
<dbReference type="InterPro" id="IPR045864">
    <property type="entry name" value="aa-tRNA-synth_II/BPL/LPL"/>
</dbReference>
<dbReference type="SUPFAM" id="SSF55681">
    <property type="entry name" value="Class II aaRS and biotin synthetases"/>
    <property type="match status" value="1"/>
</dbReference>
<gene>
    <name evidence="2" type="ORF">AB0A88_23195</name>
</gene>
<protein>
    <submittedName>
        <fullName evidence="2">Uncharacterized protein</fullName>
    </submittedName>
</protein>
<keyword evidence="3" id="KW-1185">Reference proteome</keyword>
<feature type="region of interest" description="Disordered" evidence="1">
    <location>
        <begin position="1"/>
        <end position="39"/>
    </location>
</feature>
<evidence type="ECO:0000256" key="1">
    <source>
        <dbReference type="SAM" id="MobiDB-lite"/>
    </source>
</evidence>
<dbReference type="RefSeq" id="WP_360020100.1">
    <property type="nucleotide sequence ID" value="NZ_JBEZAE010000016.1"/>
</dbReference>
<evidence type="ECO:0000313" key="2">
    <source>
        <dbReference type="EMBL" id="MEU7073034.1"/>
    </source>
</evidence>
<reference evidence="2 3" key="1">
    <citation type="submission" date="2024-06" db="EMBL/GenBank/DDBJ databases">
        <title>The Natural Products Discovery Center: Release of the First 8490 Sequenced Strains for Exploring Actinobacteria Biosynthetic Diversity.</title>
        <authorList>
            <person name="Kalkreuter E."/>
            <person name="Kautsar S.A."/>
            <person name="Yang D."/>
            <person name="Bader C.D."/>
            <person name="Teijaro C.N."/>
            <person name="Fluegel L."/>
            <person name="Davis C.M."/>
            <person name="Simpson J.R."/>
            <person name="Lauterbach L."/>
            <person name="Steele A.D."/>
            <person name="Gui C."/>
            <person name="Meng S."/>
            <person name="Li G."/>
            <person name="Viehrig K."/>
            <person name="Ye F."/>
            <person name="Su P."/>
            <person name="Kiefer A.F."/>
            <person name="Nichols A."/>
            <person name="Cepeda A.J."/>
            <person name="Yan W."/>
            <person name="Fan B."/>
            <person name="Jiang Y."/>
            <person name="Adhikari A."/>
            <person name="Zheng C.-J."/>
            <person name="Schuster L."/>
            <person name="Cowan T.M."/>
            <person name="Smanski M.J."/>
            <person name="Chevrette M.G."/>
            <person name="De Carvalho L.P.S."/>
            <person name="Shen B."/>
        </authorList>
    </citation>
    <scope>NUCLEOTIDE SEQUENCE [LARGE SCALE GENOMIC DNA]</scope>
    <source>
        <strain evidence="2 3">NPDC045974</strain>
    </source>
</reference>